<name>B5Y979_COPPD</name>
<evidence type="ECO:0000256" key="6">
    <source>
        <dbReference type="HAMAP-Rule" id="MF_01345"/>
    </source>
</evidence>
<dbReference type="Proteomes" id="UP000001732">
    <property type="component" value="Chromosome"/>
</dbReference>
<dbReference type="GO" id="GO:0022627">
    <property type="term" value="C:cytosolic small ribosomal subunit"/>
    <property type="evidence" value="ECO:0007669"/>
    <property type="project" value="UniProtKB-UniRule"/>
</dbReference>
<dbReference type="EMBL" id="CP001145">
    <property type="protein sequence ID" value="ACI17851.1"/>
    <property type="molecule type" value="Genomic_DNA"/>
</dbReference>
<comment type="function">
    <text evidence="6">One of the primary rRNA binding proteins, it binds specifically to the 5'-end of 16S ribosomal RNA.</text>
</comment>
<dbReference type="SUPFAM" id="SSF50249">
    <property type="entry name" value="Nucleic acid-binding proteins"/>
    <property type="match status" value="1"/>
</dbReference>
<dbReference type="Pfam" id="PF00366">
    <property type="entry name" value="Ribosomal_S17"/>
    <property type="match status" value="1"/>
</dbReference>
<dbReference type="GO" id="GO:0003735">
    <property type="term" value="F:structural constituent of ribosome"/>
    <property type="evidence" value="ECO:0007669"/>
    <property type="project" value="UniProtKB-UniRule"/>
</dbReference>
<evidence type="ECO:0000256" key="5">
    <source>
        <dbReference type="ARBA" id="ARBA00023274"/>
    </source>
</evidence>
<reference evidence="8" key="1">
    <citation type="submission" date="2008-08" db="EMBL/GenBank/DDBJ databases">
        <title>The complete genome sequence of Coprothermobacter proteolyticus strain ATCC 5245 / DSM 5265 / BT.</title>
        <authorList>
            <person name="Dodson R.J."/>
            <person name="Durkin A.S."/>
            <person name="Wu M."/>
            <person name="Eisen J."/>
            <person name="Sutton G."/>
        </authorList>
    </citation>
    <scope>NUCLEOTIDE SEQUENCE [LARGE SCALE GENOMIC DNA]</scope>
    <source>
        <strain evidence="8">ATCC 35245 / DSM 5265 / OCM 4 / BT</strain>
    </source>
</reference>
<keyword evidence="8" id="KW-1185">Reference proteome</keyword>
<evidence type="ECO:0000256" key="3">
    <source>
        <dbReference type="ARBA" id="ARBA00022884"/>
    </source>
</evidence>
<keyword evidence="3 6" id="KW-0694">RNA-binding</keyword>
<comment type="similarity">
    <text evidence="1 6">Belongs to the universal ribosomal protein uS17 family.</text>
</comment>
<keyword evidence="5 6" id="KW-0687">Ribonucleoprotein</keyword>
<evidence type="ECO:0000256" key="2">
    <source>
        <dbReference type="ARBA" id="ARBA00022730"/>
    </source>
</evidence>
<dbReference type="HOGENOM" id="CLU_073626_1_2_9"/>
<sequence length="95" mass="11508">MRRRFVGVVVSDKMDKTRVVITERMERHPLYKKEMRRTTKFYVHDENNASKEGDIVLIEEYRPMSRLKRFNLVKVLGRKQLEEEVEEDDQTLHEA</sequence>
<dbReference type="RefSeq" id="WP_012544502.1">
    <property type="nucleotide sequence ID" value="NC_011295.1"/>
</dbReference>
<comment type="subunit">
    <text evidence="6">Part of the 30S ribosomal subunit.</text>
</comment>
<dbReference type="InterPro" id="IPR012340">
    <property type="entry name" value="NA-bd_OB-fold"/>
</dbReference>
<evidence type="ECO:0000256" key="4">
    <source>
        <dbReference type="ARBA" id="ARBA00022980"/>
    </source>
</evidence>
<dbReference type="CDD" id="cd00364">
    <property type="entry name" value="Ribosomal_uS17"/>
    <property type="match status" value="1"/>
</dbReference>
<reference evidence="7 8" key="2">
    <citation type="journal article" date="2014" name="Genome Announc.">
        <title>Complete Genome Sequence of Coprothermobacter proteolyticus DSM 5265.</title>
        <authorList>
            <person name="Alexiev A."/>
            <person name="Coil D.A."/>
            <person name="Badger J.H."/>
            <person name="Enticknap J."/>
            <person name="Ward N."/>
            <person name="Robb F.T."/>
            <person name="Eisen J.A."/>
        </authorList>
    </citation>
    <scope>NUCLEOTIDE SEQUENCE [LARGE SCALE GENOMIC DNA]</scope>
    <source>
        <strain evidence="8">ATCC 35245 / DSM 5265 / OCM 4 / BT</strain>
    </source>
</reference>
<dbReference type="OrthoDB" id="9811714at2"/>
<dbReference type="STRING" id="309798.COPRO5265_1004"/>
<organism evidence="7 8">
    <name type="scientific">Coprothermobacter proteolyticus (strain ATCC 35245 / DSM 5265 / OCM 4 / BT)</name>
    <dbReference type="NCBI Taxonomy" id="309798"/>
    <lineage>
        <taxon>Bacteria</taxon>
        <taxon>Pseudomonadati</taxon>
        <taxon>Coprothermobacterota</taxon>
        <taxon>Coprothermobacteria</taxon>
        <taxon>Coprothermobacterales</taxon>
        <taxon>Coprothermobacteraceae</taxon>
        <taxon>Coprothermobacter</taxon>
    </lineage>
</organism>
<accession>B5Y979</accession>
<evidence type="ECO:0000256" key="1">
    <source>
        <dbReference type="ARBA" id="ARBA00010254"/>
    </source>
</evidence>
<dbReference type="GO" id="GO:0019843">
    <property type="term" value="F:rRNA binding"/>
    <property type="evidence" value="ECO:0007669"/>
    <property type="project" value="UniProtKB-UniRule"/>
</dbReference>
<proteinExistence type="inferred from homology"/>
<dbReference type="PRINTS" id="PR00973">
    <property type="entry name" value="RIBOSOMALS17"/>
</dbReference>
<keyword evidence="4 6" id="KW-0689">Ribosomal protein</keyword>
<gene>
    <name evidence="6 7" type="primary">rpsQ</name>
    <name evidence="7" type="ordered locus">COPRO5265_1004</name>
</gene>
<dbReference type="eggNOG" id="COG0186">
    <property type="taxonomic scope" value="Bacteria"/>
</dbReference>
<dbReference type="Gene3D" id="2.40.50.140">
    <property type="entry name" value="Nucleic acid-binding proteins"/>
    <property type="match status" value="1"/>
</dbReference>
<dbReference type="AlphaFoldDB" id="B5Y979"/>
<dbReference type="KEGG" id="cpo:COPRO5265_1004"/>
<dbReference type="InterPro" id="IPR019984">
    <property type="entry name" value="Ribosomal_uS17_bact/chlr"/>
</dbReference>
<dbReference type="PANTHER" id="PTHR10744:SF1">
    <property type="entry name" value="SMALL RIBOSOMAL SUBUNIT PROTEIN US17M"/>
    <property type="match status" value="1"/>
</dbReference>
<dbReference type="NCBIfam" id="NF004123">
    <property type="entry name" value="PRK05610.1"/>
    <property type="match status" value="1"/>
</dbReference>
<evidence type="ECO:0000313" key="8">
    <source>
        <dbReference type="Proteomes" id="UP000001732"/>
    </source>
</evidence>
<dbReference type="NCBIfam" id="TIGR03635">
    <property type="entry name" value="uS17_bact"/>
    <property type="match status" value="1"/>
</dbReference>
<dbReference type="InterPro" id="IPR000266">
    <property type="entry name" value="Ribosomal_uS17"/>
</dbReference>
<dbReference type="HAMAP" id="MF_01345_B">
    <property type="entry name" value="Ribosomal_uS17_B"/>
    <property type="match status" value="1"/>
</dbReference>
<dbReference type="PANTHER" id="PTHR10744">
    <property type="entry name" value="40S RIBOSOMAL PROTEIN S11 FAMILY MEMBER"/>
    <property type="match status" value="1"/>
</dbReference>
<keyword evidence="2 6" id="KW-0699">rRNA-binding</keyword>
<protein>
    <recommendedName>
        <fullName evidence="6">Small ribosomal subunit protein uS17</fullName>
    </recommendedName>
</protein>
<dbReference type="GO" id="GO:0006412">
    <property type="term" value="P:translation"/>
    <property type="evidence" value="ECO:0007669"/>
    <property type="project" value="UniProtKB-UniRule"/>
</dbReference>
<evidence type="ECO:0000313" key="7">
    <source>
        <dbReference type="EMBL" id="ACI17851.1"/>
    </source>
</evidence>